<comment type="caution">
    <text evidence="3">The sequence shown here is derived from an EMBL/GenBank/DDBJ whole genome shotgun (WGS) entry which is preliminary data.</text>
</comment>
<organism evidence="3 4">
    <name type="scientific">Araneus ventricosus</name>
    <name type="common">Orbweaver spider</name>
    <name type="synonym">Epeira ventricosa</name>
    <dbReference type="NCBI Taxonomy" id="182803"/>
    <lineage>
        <taxon>Eukaryota</taxon>
        <taxon>Metazoa</taxon>
        <taxon>Ecdysozoa</taxon>
        <taxon>Arthropoda</taxon>
        <taxon>Chelicerata</taxon>
        <taxon>Arachnida</taxon>
        <taxon>Araneae</taxon>
        <taxon>Araneomorphae</taxon>
        <taxon>Entelegynae</taxon>
        <taxon>Araneoidea</taxon>
        <taxon>Araneidae</taxon>
        <taxon>Araneus</taxon>
    </lineage>
</organism>
<evidence type="ECO:0000313" key="3">
    <source>
        <dbReference type="EMBL" id="GBN58449.1"/>
    </source>
</evidence>
<feature type="transmembrane region" description="Helical" evidence="1">
    <location>
        <begin position="22"/>
        <end position="41"/>
    </location>
</feature>
<evidence type="ECO:0000313" key="2">
    <source>
        <dbReference type="EMBL" id="GBN58387.1"/>
    </source>
</evidence>
<gene>
    <name evidence="3" type="ORF">AVEN_134831_1</name>
    <name evidence="2" type="ORF">AVEN_38733_1</name>
</gene>
<dbReference type="EMBL" id="BGPR01218984">
    <property type="protein sequence ID" value="GBN58387.1"/>
    <property type="molecule type" value="Genomic_DNA"/>
</dbReference>
<keyword evidence="1" id="KW-1133">Transmembrane helix</keyword>
<proteinExistence type="predicted"/>
<dbReference type="AlphaFoldDB" id="A0A4Y2Q4G2"/>
<name>A0A4Y2Q4G2_ARAVE</name>
<dbReference type="EMBL" id="BGPR01219009">
    <property type="protein sequence ID" value="GBN58449.1"/>
    <property type="molecule type" value="Genomic_DNA"/>
</dbReference>
<evidence type="ECO:0000256" key="1">
    <source>
        <dbReference type="SAM" id="Phobius"/>
    </source>
</evidence>
<keyword evidence="1" id="KW-0812">Transmembrane</keyword>
<reference evidence="3 4" key="1">
    <citation type="journal article" date="2019" name="Sci. Rep.">
        <title>Orb-weaving spider Araneus ventricosus genome elucidates the spidroin gene catalogue.</title>
        <authorList>
            <person name="Kono N."/>
            <person name="Nakamura H."/>
            <person name="Ohtoshi R."/>
            <person name="Moran D.A.P."/>
            <person name="Shinohara A."/>
            <person name="Yoshida Y."/>
            <person name="Fujiwara M."/>
            <person name="Mori M."/>
            <person name="Tomita M."/>
            <person name="Arakawa K."/>
        </authorList>
    </citation>
    <scope>NUCLEOTIDE SEQUENCE [LARGE SCALE GENOMIC DNA]</scope>
</reference>
<dbReference type="Proteomes" id="UP000499080">
    <property type="component" value="Unassembled WGS sequence"/>
</dbReference>
<evidence type="ECO:0000313" key="4">
    <source>
        <dbReference type="Proteomes" id="UP000499080"/>
    </source>
</evidence>
<accession>A0A4Y2Q4G2</accession>
<keyword evidence="1" id="KW-0472">Membrane</keyword>
<protein>
    <submittedName>
        <fullName evidence="3">Uncharacterized protein</fullName>
    </submittedName>
</protein>
<keyword evidence="4" id="KW-1185">Reference proteome</keyword>
<sequence>MVSGASIPSCLRPLHHCVRRGIAVSLIVLLLSNCYLAKVLFTSLEFFTRLLLSLQAALTPRAWKTSPSTARPLTNDEVSLCFFVSKPISDVVVTVSRWKILFYRFRKLPAQALHTGPAELLLAHVQCGGSAQGVW</sequence>